<dbReference type="EC" id="1.8.7.2" evidence="4"/>
<feature type="region of interest" description="Disordered" evidence="14">
    <location>
        <begin position="106"/>
        <end position="130"/>
    </location>
</feature>
<dbReference type="Gene3D" id="3.90.460.10">
    <property type="entry name" value="Ferredoxin thioredoxin reductase catalytic beta subunit"/>
    <property type="match status" value="1"/>
</dbReference>
<evidence type="ECO:0000256" key="6">
    <source>
        <dbReference type="ARBA" id="ARBA00022723"/>
    </source>
</evidence>
<evidence type="ECO:0000256" key="1">
    <source>
        <dbReference type="ARBA" id="ARBA00001966"/>
    </source>
</evidence>
<keyword evidence="8" id="KW-0408">Iron</keyword>
<dbReference type="GO" id="GO:0005506">
    <property type="term" value="F:iron ion binding"/>
    <property type="evidence" value="ECO:0007669"/>
    <property type="project" value="InterPro"/>
</dbReference>
<dbReference type="PROSITE" id="PS50903">
    <property type="entry name" value="RUBREDOXIN_LIKE"/>
    <property type="match status" value="1"/>
</dbReference>
<dbReference type="InterPro" id="IPR036644">
    <property type="entry name" value="FTR_bsu_sf"/>
</dbReference>
<dbReference type="RefSeq" id="WP_274923863.1">
    <property type="nucleotide sequence ID" value="NZ_JAKELO010000002.1"/>
</dbReference>
<evidence type="ECO:0000256" key="3">
    <source>
        <dbReference type="ARBA" id="ARBA00007941"/>
    </source>
</evidence>
<dbReference type="AlphaFoldDB" id="A0A9Q4PY42"/>
<evidence type="ECO:0000256" key="8">
    <source>
        <dbReference type="ARBA" id="ARBA00023004"/>
    </source>
</evidence>
<organism evidence="16 17">
    <name type="scientific">Methanogenium marinum</name>
    <dbReference type="NCBI Taxonomy" id="348610"/>
    <lineage>
        <taxon>Archaea</taxon>
        <taxon>Methanobacteriati</taxon>
        <taxon>Methanobacteriota</taxon>
        <taxon>Stenosarchaea group</taxon>
        <taxon>Methanomicrobia</taxon>
        <taxon>Methanomicrobiales</taxon>
        <taxon>Methanomicrobiaceae</taxon>
        <taxon>Methanogenium</taxon>
    </lineage>
</organism>
<dbReference type="Proteomes" id="UP001143747">
    <property type="component" value="Unassembled WGS sequence"/>
</dbReference>
<dbReference type="InterPro" id="IPR024934">
    <property type="entry name" value="Rubredoxin-like_dom"/>
</dbReference>
<dbReference type="InterPro" id="IPR004209">
    <property type="entry name" value="FTR_bsu"/>
</dbReference>
<comment type="subunit">
    <text evidence="11">Heterodimer of subunit A (variable subunit) and subunit B (catalytic subunit). Heterodimeric FTR forms a complex with ferredoxin and thioredoxin.</text>
</comment>
<keyword evidence="17" id="KW-1185">Reference proteome</keyword>
<keyword evidence="7" id="KW-0560">Oxidoreductase</keyword>
<evidence type="ECO:0000256" key="10">
    <source>
        <dbReference type="ARBA" id="ARBA00023157"/>
    </source>
</evidence>
<feature type="compositionally biased region" description="Basic and acidic residues" evidence="14">
    <location>
        <begin position="106"/>
        <end position="129"/>
    </location>
</feature>
<dbReference type="SUPFAM" id="SSF57662">
    <property type="entry name" value="Ferredoxin thioredoxin reductase (FTR), catalytic beta chain"/>
    <property type="match status" value="1"/>
</dbReference>
<comment type="similarity">
    <text evidence="3">Belongs to the ferredoxin thioredoxin reductase beta subunit family.</text>
</comment>
<evidence type="ECO:0000256" key="13">
    <source>
        <dbReference type="ARBA" id="ARBA00048150"/>
    </source>
</evidence>
<name>A0A9Q4PY42_9EURY</name>
<dbReference type="EMBL" id="JAKELO010000002">
    <property type="protein sequence ID" value="MDE4907197.1"/>
    <property type="molecule type" value="Genomic_DNA"/>
</dbReference>
<evidence type="ECO:0000256" key="9">
    <source>
        <dbReference type="ARBA" id="ARBA00023014"/>
    </source>
</evidence>
<evidence type="ECO:0000256" key="5">
    <source>
        <dbReference type="ARBA" id="ARBA00022485"/>
    </source>
</evidence>
<proteinExistence type="inferred from homology"/>
<dbReference type="SUPFAM" id="SSF57802">
    <property type="entry name" value="Rubredoxin-like"/>
    <property type="match status" value="1"/>
</dbReference>
<evidence type="ECO:0000256" key="7">
    <source>
        <dbReference type="ARBA" id="ARBA00023002"/>
    </source>
</evidence>
<dbReference type="PANTHER" id="PTHR35113">
    <property type="entry name" value="FERREDOXIN-THIOREDOXIN REDUCTASE CATALYTIC CHAIN, CHLOROPLASTIC"/>
    <property type="match status" value="1"/>
</dbReference>
<sequence>MINQSDIERRYLAIKEQAEKSGYHLNPDEDFAKELVHGILTNEERYGFAACPCRLCVGPREENLDIICPCDYRDQDITEFGVCYCALYVSKDVAAGITPVSYIPDRRAPPGKCDSGDPKQTEVPEDEKSSLLQEGRPLLYPVFRCRVCGYLCARTSPPETCPICGAASDRFEKYLQ</sequence>
<evidence type="ECO:0000256" key="4">
    <source>
        <dbReference type="ARBA" id="ARBA00012358"/>
    </source>
</evidence>
<dbReference type="GO" id="GO:0051539">
    <property type="term" value="F:4 iron, 4 sulfur cluster binding"/>
    <property type="evidence" value="ECO:0007669"/>
    <property type="project" value="UniProtKB-KW"/>
</dbReference>
<keyword evidence="6" id="KW-0479">Metal-binding</keyword>
<dbReference type="Pfam" id="PF02943">
    <property type="entry name" value="FeThRed_B"/>
    <property type="match status" value="1"/>
</dbReference>
<accession>A0A9Q4PY42</accession>
<comment type="catalytic activity">
    <reaction evidence="13">
        <text>[thioredoxin]-disulfide + 2 reduced [2Fe-2S]-[ferredoxin] + 2 H(+) = [thioredoxin]-dithiol + 2 oxidized [2Fe-2S]-[ferredoxin]</text>
        <dbReference type="Rhea" id="RHEA:42336"/>
        <dbReference type="Rhea" id="RHEA-COMP:10000"/>
        <dbReference type="Rhea" id="RHEA-COMP:10001"/>
        <dbReference type="Rhea" id="RHEA-COMP:10698"/>
        <dbReference type="Rhea" id="RHEA-COMP:10700"/>
        <dbReference type="ChEBI" id="CHEBI:15378"/>
        <dbReference type="ChEBI" id="CHEBI:29950"/>
        <dbReference type="ChEBI" id="CHEBI:33737"/>
        <dbReference type="ChEBI" id="CHEBI:33738"/>
        <dbReference type="ChEBI" id="CHEBI:50058"/>
        <dbReference type="EC" id="1.8.7.2"/>
    </reaction>
</comment>
<reference evidence="16" key="1">
    <citation type="submission" date="2022-01" db="EMBL/GenBank/DDBJ databases">
        <title>Draft genome of Methanogenium marinum DSM 15558.</title>
        <authorList>
            <person name="Chen S.-C."/>
            <person name="You Y.-T."/>
        </authorList>
    </citation>
    <scope>NUCLEOTIDE SEQUENCE</scope>
    <source>
        <strain evidence="16">DSM 15558</strain>
    </source>
</reference>
<gene>
    <name evidence="16" type="ORF">L0665_00965</name>
</gene>
<dbReference type="Gene3D" id="2.20.28.10">
    <property type="match status" value="1"/>
</dbReference>
<keyword evidence="5" id="KW-0004">4Fe-4S</keyword>
<protein>
    <recommendedName>
        <fullName evidence="4">ferredoxin:thioredoxin reductase</fullName>
        <ecNumber evidence="4">1.8.7.2</ecNumber>
    </recommendedName>
    <alternativeName>
        <fullName evidence="12">Ferredoxin-thioredoxin reductase subunit B</fullName>
    </alternativeName>
</protein>
<keyword evidence="10" id="KW-1015">Disulfide bond</keyword>
<dbReference type="PANTHER" id="PTHR35113:SF1">
    <property type="entry name" value="FERREDOXIN-THIOREDOXIN REDUCTASE CATALYTIC CHAIN, CHLOROPLASTIC"/>
    <property type="match status" value="1"/>
</dbReference>
<comment type="cofactor">
    <cofactor evidence="1">
        <name>[4Fe-4S] cluster</name>
        <dbReference type="ChEBI" id="CHEBI:49883"/>
    </cofactor>
</comment>
<dbReference type="GO" id="GO:0016730">
    <property type="term" value="F:oxidoreductase activity, acting on iron-sulfur proteins as donors"/>
    <property type="evidence" value="ECO:0007669"/>
    <property type="project" value="InterPro"/>
</dbReference>
<comment type="function">
    <text evidence="2">Catalytic subunit of the ferredoxin-thioredoxin reductase (FTR), which catalyzes the two-electron reduction of thioredoxins by the electrons provided by reduced ferredoxin.</text>
</comment>
<dbReference type="InterPro" id="IPR048574">
    <property type="entry name" value="RUBY_RBDX"/>
</dbReference>
<evidence type="ECO:0000259" key="15">
    <source>
        <dbReference type="PROSITE" id="PS50903"/>
    </source>
</evidence>
<evidence type="ECO:0000256" key="12">
    <source>
        <dbReference type="ARBA" id="ARBA00030295"/>
    </source>
</evidence>
<dbReference type="Pfam" id="PF21349">
    <property type="entry name" value="RUBY_RBDX"/>
    <property type="match status" value="1"/>
</dbReference>
<comment type="caution">
    <text evidence="16">The sequence shown here is derived from an EMBL/GenBank/DDBJ whole genome shotgun (WGS) entry which is preliminary data.</text>
</comment>
<feature type="domain" description="Rubredoxin-like" evidence="15">
    <location>
        <begin position="140"/>
        <end position="174"/>
    </location>
</feature>
<evidence type="ECO:0000256" key="14">
    <source>
        <dbReference type="SAM" id="MobiDB-lite"/>
    </source>
</evidence>
<evidence type="ECO:0000313" key="16">
    <source>
        <dbReference type="EMBL" id="MDE4907197.1"/>
    </source>
</evidence>
<evidence type="ECO:0000313" key="17">
    <source>
        <dbReference type="Proteomes" id="UP001143747"/>
    </source>
</evidence>
<evidence type="ECO:0000256" key="11">
    <source>
        <dbReference type="ARBA" id="ARBA00026011"/>
    </source>
</evidence>
<evidence type="ECO:0000256" key="2">
    <source>
        <dbReference type="ARBA" id="ARBA00003945"/>
    </source>
</evidence>
<keyword evidence="9" id="KW-0411">Iron-sulfur</keyword>